<dbReference type="PANTHER" id="PTHR23076:SF97">
    <property type="entry name" value="ATP-DEPENDENT ZINC METALLOPROTEASE YME1L1"/>
    <property type="match status" value="1"/>
</dbReference>
<dbReference type="InterPro" id="IPR048438">
    <property type="entry name" value="Yme1-like_N"/>
</dbReference>
<feature type="transmembrane region" description="Helical" evidence="16">
    <location>
        <begin position="105"/>
        <end position="122"/>
    </location>
</feature>
<evidence type="ECO:0000256" key="16">
    <source>
        <dbReference type="SAM" id="Phobius"/>
    </source>
</evidence>
<dbReference type="PANTHER" id="PTHR23076">
    <property type="entry name" value="METALLOPROTEASE M41 FTSH"/>
    <property type="match status" value="1"/>
</dbReference>
<dbReference type="GO" id="GO:0004376">
    <property type="term" value="F:GPI mannosyltransferase activity"/>
    <property type="evidence" value="ECO:0007669"/>
    <property type="project" value="InterPro"/>
</dbReference>
<comment type="similarity">
    <text evidence="3">In the C-terminal section; belongs to the peptidase M41 family.</text>
</comment>
<dbReference type="InterPro" id="IPR000642">
    <property type="entry name" value="Peptidase_M41"/>
</dbReference>
<feature type="transmembrane region" description="Helical" evidence="16">
    <location>
        <begin position="194"/>
        <end position="210"/>
    </location>
</feature>
<keyword evidence="11" id="KW-0067">ATP-binding</keyword>
<dbReference type="InterPro" id="IPR041569">
    <property type="entry name" value="AAA_lid_3"/>
</dbReference>
<keyword evidence="7" id="KW-0479">Metal-binding</keyword>
<dbReference type="SUPFAM" id="SSF140990">
    <property type="entry name" value="FtsH protease domain-like"/>
    <property type="match status" value="1"/>
</dbReference>
<feature type="transmembrane region" description="Helical" evidence="16">
    <location>
        <begin position="150"/>
        <end position="174"/>
    </location>
</feature>
<feature type="chain" id="PRO_5020931101" evidence="17">
    <location>
        <begin position="26"/>
        <end position="895"/>
    </location>
</feature>
<keyword evidence="13 16" id="KW-1133">Transmembrane helix</keyword>
<dbReference type="GO" id="GO:0006506">
    <property type="term" value="P:GPI anchor biosynthetic process"/>
    <property type="evidence" value="ECO:0007669"/>
    <property type="project" value="UniProtKB-UniPathway"/>
</dbReference>
<dbReference type="InterPro" id="IPR027417">
    <property type="entry name" value="P-loop_NTPase"/>
</dbReference>
<evidence type="ECO:0000313" key="19">
    <source>
        <dbReference type="EMBL" id="RKP21647.1"/>
    </source>
</evidence>
<dbReference type="FunFam" id="1.10.8.60:FF:000001">
    <property type="entry name" value="ATP-dependent zinc metalloprotease FtsH"/>
    <property type="match status" value="1"/>
</dbReference>
<evidence type="ECO:0000256" key="8">
    <source>
        <dbReference type="ARBA" id="ARBA00022741"/>
    </source>
</evidence>
<dbReference type="GO" id="GO:0016887">
    <property type="term" value="F:ATP hydrolysis activity"/>
    <property type="evidence" value="ECO:0007669"/>
    <property type="project" value="InterPro"/>
</dbReference>
<dbReference type="FunFam" id="1.20.58.760:FF:000001">
    <property type="entry name" value="ATP-dependent zinc metalloprotease FtsH"/>
    <property type="match status" value="1"/>
</dbReference>
<comment type="cofactor">
    <cofactor evidence="1">
        <name>Zn(2+)</name>
        <dbReference type="ChEBI" id="CHEBI:29105"/>
    </cofactor>
</comment>
<accession>A0A4P9YPH9</accession>
<keyword evidence="10" id="KW-0862">Zinc</keyword>
<dbReference type="Pfam" id="PF05007">
    <property type="entry name" value="Mannosyl_trans"/>
    <property type="match status" value="1"/>
</dbReference>
<feature type="signal peptide" evidence="17">
    <location>
        <begin position="1"/>
        <end position="25"/>
    </location>
</feature>
<dbReference type="AlphaFoldDB" id="A0A4P9YPH9"/>
<dbReference type="PROSITE" id="PS00674">
    <property type="entry name" value="AAA"/>
    <property type="match status" value="1"/>
</dbReference>
<sequence>MIPLHAKIFMLSFLLRIGILLYGEWQDKNMEVKFTDIDYSVFTDGAKYILQGESPYKRATYRYTPILAALLTPNIYWFNAFGKVMFCTFDIIAAYLMLKISKSNISNSLICFWLFNPMIFTISARGNAESMVCTFVLLSILLVKRQKILAASIVYGFTVHLKIYSLLYSVPLYFYLDKGSGLWPNVFTKKRMQFAFMSFFFFMTINFMLYSRYGFEFIYETFLYHVVRKDHRHNFSVYFYHIYLTFFEKDSLITSILTFLPQFVLTAIVGMKYSPDPVFACFVQTFVFVMFNKVCTSQSILWKAENEADRQPNDPNIQANYYKLLLEDSPDRLIERFERNRFATNDECQQYYVNALIKSGRVDKINRMIKIDEPVFKSLEDVNSSKPYSSTFPEYLTVRIDDTTIKKIKKNMKSKSDFISTAIFTLLMGILILKELQFETKNSPLSAKSILGINESPVRKEKSDKTFNDIKGLDEVVQEVQEIVHFLQNPKKFRKLNAKLPRGVLFAGPPGTGKTLLAKAISGEAGVPFFVLSGSECDEMFVGVGMRRIKELFENARKESPCIIFIDEIDAIGSKRNPRDPAWSRQCLNQLLTEMDGFSDNEGIIVIGATNLPESLDEAIMRPGRFDRKVHISLPDVKGRQDIFNLYLSKTKISPNVNVSDLAKATSGFSGADISGLVNTAAINATLENSDFIEMKHLEQAKDDQVMGRAKKNMIITEEVKKITAYHEGGHALIAILSNSTNKLQKATIIPRGQSLGHVSRLPDDELYVTKESLLADIDVSLAGRCAEELIFGSEKVTPGAQSDFHQASRIARKMVTNYGMGELSGNIFYNNEDEISDPTKNIIDMEIRKIIDESKKRTKALLLKHRADLDRLANELIVRETLSYDDIMNLLYKK</sequence>
<dbReference type="SMART" id="SM00382">
    <property type="entry name" value="AAA"/>
    <property type="match status" value="1"/>
</dbReference>
<dbReference type="InterPro" id="IPR007704">
    <property type="entry name" value="PIG-M"/>
</dbReference>
<name>A0A4P9YPH9_ROZAC</name>
<feature type="transmembrane region" description="Helical" evidence="16">
    <location>
        <begin position="75"/>
        <end position="98"/>
    </location>
</feature>
<feature type="domain" description="AAA+ ATPase" evidence="18">
    <location>
        <begin position="500"/>
        <end position="636"/>
    </location>
</feature>
<dbReference type="Gene3D" id="1.20.58.760">
    <property type="entry name" value="Peptidase M41"/>
    <property type="match status" value="1"/>
</dbReference>
<feature type="transmembrane region" description="Helical" evidence="16">
    <location>
        <begin position="128"/>
        <end position="143"/>
    </location>
</feature>
<dbReference type="Gene3D" id="3.40.50.300">
    <property type="entry name" value="P-loop containing nucleotide triphosphate hydrolases"/>
    <property type="match status" value="1"/>
</dbReference>
<dbReference type="FunFam" id="3.40.50.300:FF:000277">
    <property type="entry name" value="ATP-dependent zinc metalloprotease FtsH"/>
    <property type="match status" value="1"/>
</dbReference>
<dbReference type="SUPFAM" id="SSF52540">
    <property type="entry name" value="P-loop containing nucleoside triphosphate hydrolases"/>
    <property type="match status" value="1"/>
</dbReference>
<evidence type="ECO:0000256" key="15">
    <source>
        <dbReference type="ARBA" id="ARBA00023136"/>
    </source>
</evidence>
<dbReference type="GO" id="GO:0051751">
    <property type="term" value="F:alpha-1,4-mannosyltransferase activity"/>
    <property type="evidence" value="ECO:0007669"/>
    <property type="project" value="InterPro"/>
</dbReference>
<organism evidence="19 20">
    <name type="scientific">Rozella allomycis (strain CSF55)</name>
    <dbReference type="NCBI Taxonomy" id="988480"/>
    <lineage>
        <taxon>Eukaryota</taxon>
        <taxon>Fungi</taxon>
        <taxon>Fungi incertae sedis</taxon>
        <taxon>Cryptomycota</taxon>
        <taxon>Cryptomycota incertae sedis</taxon>
        <taxon>Rozella</taxon>
    </lineage>
</organism>
<dbReference type="EMBL" id="ML004939">
    <property type="protein sequence ID" value="RKP21647.1"/>
    <property type="molecule type" value="Genomic_DNA"/>
</dbReference>
<evidence type="ECO:0000256" key="17">
    <source>
        <dbReference type="SAM" id="SignalP"/>
    </source>
</evidence>
<evidence type="ECO:0000256" key="11">
    <source>
        <dbReference type="ARBA" id="ARBA00022840"/>
    </source>
</evidence>
<dbReference type="Proteomes" id="UP000281549">
    <property type="component" value="Unassembled WGS sequence"/>
</dbReference>
<dbReference type="GO" id="GO:0005524">
    <property type="term" value="F:ATP binding"/>
    <property type="evidence" value="ECO:0007669"/>
    <property type="project" value="UniProtKB-KW"/>
</dbReference>
<keyword evidence="14" id="KW-0482">Metalloprotease</keyword>
<dbReference type="GO" id="GO:0046872">
    <property type="term" value="F:metal ion binding"/>
    <property type="evidence" value="ECO:0007669"/>
    <property type="project" value="UniProtKB-KW"/>
</dbReference>
<evidence type="ECO:0000256" key="4">
    <source>
        <dbReference type="ARBA" id="ARBA00010550"/>
    </source>
</evidence>
<dbReference type="InterPro" id="IPR003593">
    <property type="entry name" value="AAA+_ATPase"/>
</dbReference>
<evidence type="ECO:0000256" key="9">
    <source>
        <dbReference type="ARBA" id="ARBA00022801"/>
    </source>
</evidence>
<dbReference type="Pfam" id="PF00004">
    <property type="entry name" value="AAA"/>
    <property type="match status" value="1"/>
</dbReference>
<dbReference type="InterPro" id="IPR003959">
    <property type="entry name" value="ATPase_AAA_core"/>
</dbReference>
<gene>
    <name evidence="19" type="ORF">ROZALSC1DRAFT_26967</name>
</gene>
<evidence type="ECO:0000256" key="14">
    <source>
        <dbReference type="ARBA" id="ARBA00023049"/>
    </source>
</evidence>
<evidence type="ECO:0000256" key="1">
    <source>
        <dbReference type="ARBA" id="ARBA00001947"/>
    </source>
</evidence>
<dbReference type="Gene3D" id="1.10.8.60">
    <property type="match status" value="1"/>
</dbReference>
<reference evidence="20" key="1">
    <citation type="journal article" date="2018" name="Nat. Microbiol.">
        <title>Leveraging single-cell genomics to expand the fungal tree of life.</title>
        <authorList>
            <person name="Ahrendt S.R."/>
            <person name="Quandt C.A."/>
            <person name="Ciobanu D."/>
            <person name="Clum A."/>
            <person name="Salamov A."/>
            <person name="Andreopoulos B."/>
            <person name="Cheng J.F."/>
            <person name="Woyke T."/>
            <person name="Pelin A."/>
            <person name="Henrissat B."/>
            <person name="Reynolds N.K."/>
            <person name="Benny G.L."/>
            <person name="Smith M.E."/>
            <person name="James T.Y."/>
            <person name="Grigoriev I.V."/>
        </authorList>
    </citation>
    <scope>NUCLEOTIDE SEQUENCE [LARGE SCALE GENOMIC DNA]</scope>
    <source>
        <strain evidence="20">CSF55</strain>
    </source>
</reference>
<keyword evidence="15 16" id="KW-0472">Membrane</keyword>
<keyword evidence="9" id="KW-0378">Hydrolase</keyword>
<dbReference type="InterPro" id="IPR037219">
    <property type="entry name" value="Peptidase_M41-like"/>
</dbReference>
<keyword evidence="8" id="KW-0547">Nucleotide-binding</keyword>
<evidence type="ECO:0000256" key="12">
    <source>
        <dbReference type="ARBA" id="ARBA00022946"/>
    </source>
</evidence>
<evidence type="ECO:0000256" key="3">
    <source>
        <dbReference type="ARBA" id="ARBA00010044"/>
    </source>
</evidence>
<dbReference type="GO" id="GO:0004176">
    <property type="term" value="F:ATP-dependent peptidase activity"/>
    <property type="evidence" value="ECO:0007669"/>
    <property type="project" value="InterPro"/>
</dbReference>
<dbReference type="CDD" id="cd19501">
    <property type="entry name" value="RecA-like_FtsH"/>
    <property type="match status" value="1"/>
</dbReference>
<evidence type="ECO:0000256" key="10">
    <source>
        <dbReference type="ARBA" id="ARBA00022833"/>
    </source>
</evidence>
<keyword evidence="17" id="KW-0732">Signal</keyword>
<dbReference type="GO" id="GO:0004222">
    <property type="term" value="F:metalloendopeptidase activity"/>
    <property type="evidence" value="ECO:0007669"/>
    <property type="project" value="InterPro"/>
</dbReference>
<dbReference type="Pfam" id="PF01434">
    <property type="entry name" value="Peptidase_M41"/>
    <property type="match status" value="1"/>
</dbReference>
<dbReference type="GO" id="GO:0016020">
    <property type="term" value="C:membrane"/>
    <property type="evidence" value="ECO:0007669"/>
    <property type="project" value="UniProtKB-SubCell"/>
</dbReference>
<comment type="similarity">
    <text evidence="4">In the N-terminal section; belongs to the AAA ATPase family.</text>
</comment>
<dbReference type="UniPathway" id="UPA00196"/>
<dbReference type="Pfam" id="PF17862">
    <property type="entry name" value="AAA_lid_3"/>
    <property type="match status" value="1"/>
</dbReference>
<evidence type="ECO:0000313" key="20">
    <source>
        <dbReference type="Proteomes" id="UP000281549"/>
    </source>
</evidence>
<evidence type="ECO:0000256" key="13">
    <source>
        <dbReference type="ARBA" id="ARBA00022989"/>
    </source>
</evidence>
<dbReference type="GO" id="GO:0006508">
    <property type="term" value="P:proteolysis"/>
    <property type="evidence" value="ECO:0007669"/>
    <property type="project" value="UniProtKB-KW"/>
</dbReference>
<evidence type="ECO:0000256" key="6">
    <source>
        <dbReference type="ARBA" id="ARBA00022692"/>
    </source>
</evidence>
<keyword evidence="12" id="KW-0809">Transit peptide</keyword>
<dbReference type="InterPro" id="IPR003960">
    <property type="entry name" value="ATPase_AAA_CS"/>
</dbReference>
<evidence type="ECO:0000256" key="2">
    <source>
        <dbReference type="ARBA" id="ARBA00004141"/>
    </source>
</evidence>
<evidence type="ECO:0000256" key="5">
    <source>
        <dbReference type="ARBA" id="ARBA00022670"/>
    </source>
</evidence>
<proteinExistence type="inferred from homology"/>
<keyword evidence="6 16" id="KW-0812">Transmembrane</keyword>
<feature type="transmembrane region" description="Helical" evidence="16">
    <location>
        <begin position="416"/>
        <end position="433"/>
    </location>
</feature>
<dbReference type="Pfam" id="PF21232">
    <property type="entry name" value="Yme1-like_N"/>
    <property type="match status" value="1"/>
</dbReference>
<comment type="subcellular location">
    <subcellularLocation>
        <location evidence="2">Membrane</location>
        <topology evidence="2">Multi-pass membrane protein</topology>
    </subcellularLocation>
</comment>
<keyword evidence="5" id="KW-0645">Protease</keyword>
<evidence type="ECO:0000256" key="7">
    <source>
        <dbReference type="ARBA" id="ARBA00022723"/>
    </source>
</evidence>
<protein>
    <submittedName>
        <fullName evidence="19">ATP-dependent metallopeptidase Hfl</fullName>
    </submittedName>
</protein>
<evidence type="ECO:0000259" key="18">
    <source>
        <dbReference type="SMART" id="SM00382"/>
    </source>
</evidence>